<comment type="caution">
    <text evidence="1">The sequence shown here is derived from an EMBL/GenBank/DDBJ whole genome shotgun (WGS) entry which is preliminary data.</text>
</comment>
<sequence length="134" mass="15144">RQQGTTNRSINPATQYKQYIANVLSEPSPTVATVRDRTQIYNTRRTSTNNEQEFIGVMRRLEQKSGIVAHLSMKRGESLQAIVKDKDTKTRVLDSSSAILCCCDLTISSGQSIDEEQQRGYCIFLEKRKTLEGI</sequence>
<dbReference type="Proteomes" id="UP000677228">
    <property type="component" value="Unassembled WGS sequence"/>
</dbReference>
<gene>
    <name evidence="1" type="ORF">OVA965_LOCUS42448</name>
    <name evidence="2" type="ORF">TMI583_LOCUS44370</name>
</gene>
<dbReference type="Proteomes" id="UP000682733">
    <property type="component" value="Unassembled WGS sequence"/>
</dbReference>
<accession>A0A8S2G195</accession>
<proteinExistence type="predicted"/>
<evidence type="ECO:0000313" key="2">
    <source>
        <dbReference type="EMBL" id="CAF4419122.1"/>
    </source>
</evidence>
<organism evidence="1 3">
    <name type="scientific">Didymodactylos carnosus</name>
    <dbReference type="NCBI Taxonomy" id="1234261"/>
    <lineage>
        <taxon>Eukaryota</taxon>
        <taxon>Metazoa</taxon>
        <taxon>Spiralia</taxon>
        <taxon>Gnathifera</taxon>
        <taxon>Rotifera</taxon>
        <taxon>Eurotatoria</taxon>
        <taxon>Bdelloidea</taxon>
        <taxon>Philodinida</taxon>
        <taxon>Philodinidae</taxon>
        <taxon>Didymodactylos</taxon>
    </lineage>
</organism>
<dbReference type="EMBL" id="CAJOBA010076220">
    <property type="protein sequence ID" value="CAF4419122.1"/>
    <property type="molecule type" value="Genomic_DNA"/>
</dbReference>
<feature type="non-terminal residue" evidence="1">
    <location>
        <position position="1"/>
    </location>
</feature>
<protein>
    <submittedName>
        <fullName evidence="1">Uncharacterized protein</fullName>
    </submittedName>
</protein>
<evidence type="ECO:0000313" key="3">
    <source>
        <dbReference type="Proteomes" id="UP000677228"/>
    </source>
</evidence>
<reference evidence="1" key="1">
    <citation type="submission" date="2021-02" db="EMBL/GenBank/DDBJ databases">
        <authorList>
            <person name="Nowell W R."/>
        </authorList>
    </citation>
    <scope>NUCLEOTIDE SEQUENCE</scope>
</reference>
<dbReference type="EMBL" id="CAJNOK010052139">
    <property type="protein sequence ID" value="CAF1607269.1"/>
    <property type="molecule type" value="Genomic_DNA"/>
</dbReference>
<name>A0A8S2G195_9BILA</name>
<evidence type="ECO:0000313" key="1">
    <source>
        <dbReference type="EMBL" id="CAF1607269.1"/>
    </source>
</evidence>
<dbReference type="AlphaFoldDB" id="A0A8S2G195"/>